<dbReference type="SUPFAM" id="SSF56752">
    <property type="entry name" value="D-aminoacid aminotransferase-like PLP-dependent enzymes"/>
    <property type="match status" value="1"/>
</dbReference>
<sequence length="281" mass="31477">MECPIQDNFEITTSIRSDELLVDNPSSLLPRLGKGPFYMLCLHQERMLTALSTFKWPKVARDALSNLHKDLVDHLKQRYDDPCYGVPLKLRVTLSSSGNIDVFSIPTPGVTLGTLFPLDFDDLFTHLPTFGVFVSPITTTPSLFTSHKTTNRAQYDQVRSLIPATSNHSNEQRSTRFAEILLINRNAEIMEGSITTPYFFRAGEWITPRAQCGGNLGTTRRYALDAGLCKEGIVTRESVQTGERVILSNGVRGFGWGHVEALVQIRENEMIKTDKASQAKR</sequence>
<proteinExistence type="predicted"/>
<keyword evidence="2" id="KW-1185">Reference proteome</keyword>
<dbReference type="Pfam" id="PF01063">
    <property type="entry name" value="Aminotran_4"/>
    <property type="match status" value="1"/>
</dbReference>
<dbReference type="Gene3D" id="3.20.10.10">
    <property type="entry name" value="D-amino Acid Aminotransferase, subunit A, domain 2"/>
    <property type="match status" value="1"/>
</dbReference>
<accession>A0AA39RAA8</accession>
<organism evidence="1 2">
    <name type="scientific">Cladonia borealis</name>
    <dbReference type="NCBI Taxonomy" id="184061"/>
    <lineage>
        <taxon>Eukaryota</taxon>
        <taxon>Fungi</taxon>
        <taxon>Dikarya</taxon>
        <taxon>Ascomycota</taxon>
        <taxon>Pezizomycotina</taxon>
        <taxon>Lecanoromycetes</taxon>
        <taxon>OSLEUM clade</taxon>
        <taxon>Lecanoromycetidae</taxon>
        <taxon>Lecanorales</taxon>
        <taxon>Lecanorineae</taxon>
        <taxon>Cladoniaceae</taxon>
        <taxon>Cladonia</taxon>
    </lineage>
</organism>
<gene>
    <name evidence="1" type="ORF">JMJ35_000236</name>
</gene>
<dbReference type="EMBL" id="JAFEKC020000001">
    <property type="protein sequence ID" value="KAK0517081.1"/>
    <property type="molecule type" value="Genomic_DNA"/>
</dbReference>
<dbReference type="AlphaFoldDB" id="A0AA39RAA8"/>
<name>A0AA39RAA8_9LECA</name>
<dbReference type="Proteomes" id="UP001166286">
    <property type="component" value="Unassembled WGS sequence"/>
</dbReference>
<comment type="caution">
    <text evidence="1">The sequence shown here is derived from an EMBL/GenBank/DDBJ whole genome shotgun (WGS) entry which is preliminary data.</text>
</comment>
<dbReference type="GO" id="GO:0003824">
    <property type="term" value="F:catalytic activity"/>
    <property type="evidence" value="ECO:0007669"/>
    <property type="project" value="InterPro"/>
</dbReference>
<dbReference type="InterPro" id="IPR001544">
    <property type="entry name" value="Aminotrans_IV"/>
</dbReference>
<dbReference type="InterPro" id="IPR036038">
    <property type="entry name" value="Aminotransferase-like"/>
</dbReference>
<evidence type="ECO:0008006" key="3">
    <source>
        <dbReference type="Google" id="ProtNLM"/>
    </source>
</evidence>
<dbReference type="InterPro" id="IPR043132">
    <property type="entry name" value="BCAT-like_C"/>
</dbReference>
<reference evidence="1" key="1">
    <citation type="submission" date="2023-03" db="EMBL/GenBank/DDBJ databases">
        <title>Complete genome of Cladonia borealis.</title>
        <authorList>
            <person name="Park H."/>
        </authorList>
    </citation>
    <scope>NUCLEOTIDE SEQUENCE</scope>
    <source>
        <strain evidence="1">ANT050790</strain>
    </source>
</reference>
<evidence type="ECO:0000313" key="1">
    <source>
        <dbReference type="EMBL" id="KAK0517081.1"/>
    </source>
</evidence>
<evidence type="ECO:0000313" key="2">
    <source>
        <dbReference type="Proteomes" id="UP001166286"/>
    </source>
</evidence>
<protein>
    <recommendedName>
        <fullName evidence="3">Aminodeoxychorismate lyase</fullName>
    </recommendedName>
</protein>